<proteinExistence type="predicted"/>
<feature type="transmembrane region" description="Helical" evidence="1">
    <location>
        <begin position="6"/>
        <end position="24"/>
    </location>
</feature>
<evidence type="ECO:0000256" key="1">
    <source>
        <dbReference type="SAM" id="Phobius"/>
    </source>
</evidence>
<dbReference type="AlphaFoldDB" id="A0A5S9ITQ4"/>
<evidence type="ECO:0000313" key="3">
    <source>
        <dbReference type="Proteomes" id="UP000326354"/>
    </source>
</evidence>
<evidence type="ECO:0000313" key="2">
    <source>
        <dbReference type="EMBL" id="BBM87929.1"/>
    </source>
</evidence>
<dbReference type="EMBL" id="AP019860">
    <property type="protein sequence ID" value="BBM87929.1"/>
    <property type="molecule type" value="Genomic_DNA"/>
</dbReference>
<keyword evidence="1" id="KW-0812">Transmembrane</keyword>
<accession>A0A5S9ITQ4</accession>
<dbReference type="Proteomes" id="UP000326354">
    <property type="component" value="Chromosome"/>
</dbReference>
<reference evidence="2 3" key="1">
    <citation type="submission" date="2019-08" db="EMBL/GenBank/DDBJ databases">
        <title>Complete genome sequence of Candidatus Uab amorphum.</title>
        <authorList>
            <person name="Shiratori T."/>
            <person name="Suzuki S."/>
            <person name="Kakizawa Y."/>
            <person name="Ishida K."/>
        </authorList>
    </citation>
    <scope>NUCLEOTIDE SEQUENCE [LARGE SCALE GENOMIC DNA]</scope>
    <source>
        <strain evidence="2 3">SRT547</strain>
    </source>
</reference>
<name>A0A5S9ITQ4_UABAM</name>
<gene>
    <name evidence="2" type="ORF">UABAM_06344</name>
</gene>
<sequence length="156" mass="18127">MTKYDFAAIVFLVLSLILFVAGTYHQIYQRKMQLLCRGKLNHLGSVYFIYRKNTNNDPKELTSWRQKLQKYSPSTDFGVCPCENTTVFSYQLNLSGLFANKGEEHILFFDSHPTQKSHCKTFTEDLVAWRHLQGANFLLSNGAVVHYKKNNFPQKH</sequence>
<dbReference type="RefSeq" id="WP_151971936.1">
    <property type="nucleotide sequence ID" value="NZ_AP019860.1"/>
</dbReference>
<protein>
    <submittedName>
        <fullName evidence="2">Uncharacterized protein</fullName>
    </submittedName>
</protein>
<keyword evidence="1" id="KW-0472">Membrane</keyword>
<keyword evidence="1" id="KW-1133">Transmembrane helix</keyword>
<organism evidence="2 3">
    <name type="scientific">Uabimicrobium amorphum</name>
    <dbReference type="NCBI Taxonomy" id="2596890"/>
    <lineage>
        <taxon>Bacteria</taxon>
        <taxon>Pseudomonadati</taxon>
        <taxon>Planctomycetota</taxon>
        <taxon>Candidatus Uabimicrobiia</taxon>
        <taxon>Candidatus Uabimicrobiales</taxon>
        <taxon>Candidatus Uabimicrobiaceae</taxon>
        <taxon>Candidatus Uabimicrobium</taxon>
    </lineage>
</organism>
<keyword evidence="3" id="KW-1185">Reference proteome</keyword>
<dbReference type="KEGG" id="uam:UABAM_06344"/>